<name>K9W646_9CYAN</name>
<reference evidence="12 13" key="1">
    <citation type="submission" date="2012-06" db="EMBL/GenBank/DDBJ databases">
        <title>Finished chromosome of genome of Crinalium epipsammum PCC 9333.</title>
        <authorList>
            <consortium name="US DOE Joint Genome Institute"/>
            <person name="Gugger M."/>
            <person name="Coursin T."/>
            <person name="Rippka R."/>
            <person name="Tandeau De Marsac N."/>
            <person name="Huntemann M."/>
            <person name="Wei C.-L."/>
            <person name="Han J."/>
            <person name="Detter J.C."/>
            <person name="Han C."/>
            <person name="Tapia R."/>
            <person name="Davenport K."/>
            <person name="Daligault H."/>
            <person name="Erkkila T."/>
            <person name="Gu W."/>
            <person name="Munk A.C.C."/>
            <person name="Teshima H."/>
            <person name="Xu Y."/>
            <person name="Chain P."/>
            <person name="Chen A."/>
            <person name="Krypides N."/>
            <person name="Mavromatis K."/>
            <person name="Markowitz V."/>
            <person name="Szeto E."/>
            <person name="Ivanova N."/>
            <person name="Mikhailova N."/>
            <person name="Ovchinnikova G."/>
            <person name="Pagani I."/>
            <person name="Pati A."/>
            <person name="Goodwin L."/>
            <person name="Peters L."/>
            <person name="Pitluck S."/>
            <person name="Woyke T."/>
            <person name="Kerfeld C."/>
        </authorList>
    </citation>
    <scope>NUCLEOTIDE SEQUENCE [LARGE SCALE GENOMIC DNA]</scope>
    <source>
        <strain evidence="12 13">PCC 9333</strain>
    </source>
</reference>
<dbReference type="PROSITE" id="PS00445">
    <property type="entry name" value="FGGY_KINASES_2"/>
    <property type="match status" value="1"/>
</dbReference>
<dbReference type="GO" id="GO:0005524">
    <property type="term" value="F:ATP binding"/>
    <property type="evidence" value="ECO:0007669"/>
    <property type="project" value="UniProtKB-KW"/>
</dbReference>
<feature type="domain" description="Carbohydrate kinase FGGY C-terminal" evidence="11">
    <location>
        <begin position="251"/>
        <end position="432"/>
    </location>
</feature>
<dbReference type="KEGG" id="cep:Cri9333_4493"/>
<dbReference type="CDD" id="cd07808">
    <property type="entry name" value="ASKHA_NBD_FGGY_EcXK-like"/>
    <property type="match status" value="1"/>
</dbReference>
<evidence type="ECO:0000256" key="8">
    <source>
        <dbReference type="RuleBase" id="RU003733"/>
    </source>
</evidence>
<evidence type="ECO:0000256" key="5">
    <source>
        <dbReference type="ARBA" id="ARBA00022777"/>
    </source>
</evidence>
<keyword evidence="13" id="KW-1185">Reference proteome</keyword>
<dbReference type="GO" id="GO:0042732">
    <property type="term" value="P:D-xylose metabolic process"/>
    <property type="evidence" value="ECO:0007669"/>
    <property type="project" value="UniProtKB-KW"/>
</dbReference>
<evidence type="ECO:0000256" key="9">
    <source>
        <dbReference type="RuleBase" id="RU364073"/>
    </source>
</evidence>
<dbReference type="Pfam" id="PF02782">
    <property type="entry name" value="FGGY_C"/>
    <property type="match status" value="1"/>
</dbReference>
<protein>
    <recommendedName>
        <fullName evidence="9">Xylulose kinase</fullName>
        <shortName evidence="9">Xylulokinase</shortName>
        <ecNumber evidence="9">2.7.1.17</ecNumber>
    </recommendedName>
</protein>
<dbReference type="NCBIfam" id="TIGR01312">
    <property type="entry name" value="XylB"/>
    <property type="match status" value="1"/>
</dbReference>
<dbReference type="EMBL" id="CP003620">
    <property type="protein sequence ID" value="AFZ15274.1"/>
    <property type="molecule type" value="Genomic_DNA"/>
</dbReference>
<dbReference type="SUPFAM" id="SSF53067">
    <property type="entry name" value="Actin-like ATPase domain"/>
    <property type="match status" value="2"/>
</dbReference>
<evidence type="ECO:0000256" key="4">
    <source>
        <dbReference type="ARBA" id="ARBA00022741"/>
    </source>
</evidence>
<dbReference type="RefSeq" id="WP_015205365.1">
    <property type="nucleotide sequence ID" value="NC_019753.1"/>
</dbReference>
<keyword evidence="4 9" id="KW-0547">Nucleotide-binding</keyword>
<proteinExistence type="inferred from homology"/>
<dbReference type="GO" id="GO:0005997">
    <property type="term" value="P:xylulose metabolic process"/>
    <property type="evidence" value="ECO:0007669"/>
    <property type="project" value="InterPro"/>
</dbReference>
<dbReference type="InterPro" id="IPR000577">
    <property type="entry name" value="Carb_kinase_FGGY"/>
</dbReference>
<dbReference type="InterPro" id="IPR006000">
    <property type="entry name" value="Xylulokinase"/>
</dbReference>
<gene>
    <name evidence="9" type="primary">xylB</name>
    <name evidence="12" type="ORF">Cri9333_4493</name>
</gene>
<accession>K9W646</accession>
<dbReference type="GO" id="GO:0004856">
    <property type="term" value="F:D-xylulokinase activity"/>
    <property type="evidence" value="ECO:0007669"/>
    <property type="project" value="UniProtKB-EC"/>
</dbReference>
<dbReference type="PATRIC" id="fig|1173022.3.peg.4853"/>
<keyword evidence="6 9" id="KW-0067">ATP-binding</keyword>
<dbReference type="PANTHER" id="PTHR43095:SF5">
    <property type="entry name" value="XYLULOSE KINASE"/>
    <property type="match status" value="1"/>
</dbReference>
<dbReference type="PIRSF" id="PIRSF000538">
    <property type="entry name" value="GlpK"/>
    <property type="match status" value="1"/>
</dbReference>
<organism evidence="12 13">
    <name type="scientific">Crinalium epipsammum PCC 9333</name>
    <dbReference type="NCBI Taxonomy" id="1173022"/>
    <lineage>
        <taxon>Bacteria</taxon>
        <taxon>Bacillati</taxon>
        <taxon>Cyanobacteriota</taxon>
        <taxon>Cyanophyceae</taxon>
        <taxon>Gomontiellales</taxon>
        <taxon>Gomontiellaceae</taxon>
        <taxon>Crinalium</taxon>
    </lineage>
</organism>
<evidence type="ECO:0000256" key="6">
    <source>
        <dbReference type="ARBA" id="ARBA00022840"/>
    </source>
</evidence>
<evidence type="ECO:0000259" key="10">
    <source>
        <dbReference type="Pfam" id="PF00370"/>
    </source>
</evidence>
<feature type="domain" description="Carbohydrate kinase FGGY N-terminal" evidence="10">
    <location>
        <begin position="1"/>
        <end position="240"/>
    </location>
</feature>
<dbReference type="InterPro" id="IPR018485">
    <property type="entry name" value="FGGY_C"/>
</dbReference>
<dbReference type="EC" id="2.7.1.17" evidence="9"/>
<dbReference type="Gene3D" id="3.30.420.40">
    <property type="match status" value="2"/>
</dbReference>
<keyword evidence="7 9" id="KW-0119">Carbohydrate metabolism</keyword>
<keyword evidence="2 9" id="KW-0859">Xylose metabolism</keyword>
<evidence type="ECO:0000256" key="7">
    <source>
        <dbReference type="ARBA" id="ARBA00023277"/>
    </source>
</evidence>
<dbReference type="HOGENOM" id="CLU_009281_3_0_3"/>
<evidence type="ECO:0000256" key="2">
    <source>
        <dbReference type="ARBA" id="ARBA00022629"/>
    </source>
</evidence>
<evidence type="ECO:0000256" key="3">
    <source>
        <dbReference type="ARBA" id="ARBA00022679"/>
    </source>
</evidence>
<dbReference type="InterPro" id="IPR018483">
    <property type="entry name" value="Carb_kinase_FGGY_CS"/>
</dbReference>
<keyword evidence="5 8" id="KW-0418">Kinase</keyword>
<comment type="catalytic activity">
    <reaction evidence="9">
        <text>D-xylulose + ATP = D-xylulose 5-phosphate + ADP + H(+)</text>
        <dbReference type="Rhea" id="RHEA:10964"/>
        <dbReference type="ChEBI" id="CHEBI:15378"/>
        <dbReference type="ChEBI" id="CHEBI:17140"/>
        <dbReference type="ChEBI" id="CHEBI:30616"/>
        <dbReference type="ChEBI" id="CHEBI:57737"/>
        <dbReference type="ChEBI" id="CHEBI:456216"/>
        <dbReference type="EC" id="2.7.1.17"/>
    </reaction>
</comment>
<dbReference type="InterPro" id="IPR018484">
    <property type="entry name" value="FGGY_N"/>
</dbReference>
<dbReference type="OrthoDB" id="9805576at2"/>
<dbReference type="InterPro" id="IPR050406">
    <property type="entry name" value="FGGY_Carb_Kinase"/>
</dbReference>
<evidence type="ECO:0000259" key="11">
    <source>
        <dbReference type="Pfam" id="PF02782"/>
    </source>
</evidence>
<evidence type="ECO:0000313" key="13">
    <source>
        <dbReference type="Proteomes" id="UP000010472"/>
    </source>
</evidence>
<dbReference type="AlphaFoldDB" id="K9W646"/>
<keyword evidence="3 8" id="KW-0808">Transferase</keyword>
<sequence>MLLGIDLGTGSAKALLLAIDGTASCEASSSYPVHAPHPGWAESEPGDWWLAVAYAVRKAVGNHADQVQAIALSGQMHGVVLASESGQPLRPAILWADTRSSTTLYAYQSLDAAILERLGNPITAGMAGTTLLWVQEHEPTVYERARWALQPKDWLRLQMTGEVATEPSDASGTLLYDVVSDNWAWDAISALNLRCDWLPKIIPSSAIAGYLTEAASEHLGLPVGLPVIAGAADTAAAALGNGLLEPGLVQLTIGTGAQIITPRSQPIIDPHGRTHLYRAAVPNGWYTLAAMQNAGLALEWVRGILGLSWQEVYTKAFSVPAGCEGLTFLPYLTGERTPHLDPYIRGAWVGLGLHHTQAHMMRAALEGVAFALRQGFEALEATNLQATQVRLAGGGTLEMPWKQLLADVLRIPLYATTVTAASACGAALLAGIGIGVYADAYDTIKLAATPTLAATPQSLDSALEEAWMRYLSLYPQLKKH</sequence>
<evidence type="ECO:0000256" key="1">
    <source>
        <dbReference type="ARBA" id="ARBA00009156"/>
    </source>
</evidence>
<dbReference type="eggNOG" id="COG1070">
    <property type="taxonomic scope" value="Bacteria"/>
</dbReference>
<evidence type="ECO:0000313" key="12">
    <source>
        <dbReference type="EMBL" id="AFZ15274.1"/>
    </source>
</evidence>
<comment type="similarity">
    <text evidence="1 8">Belongs to the FGGY kinase family.</text>
</comment>
<dbReference type="Proteomes" id="UP000010472">
    <property type="component" value="Chromosome"/>
</dbReference>
<dbReference type="PANTHER" id="PTHR43095">
    <property type="entry name" value="SUGAR KINASE"/>
    <property type="match status" value="1"/>
</dbReference>
<dbReference type="InterPro" id="IPR043129">
    <property type="entry name" value="ATPase_NBD"/>
</dbReference>
<dbReference type="STRING" id="1173022.Cri9333_4493"/>
<dbReference type="Pfam" id="PF00370">
    <property type="entry name" value="FGGY_N"/>
    <property type="match status" value="1"/>
</dbReference>